<reference evidence="1 2" key="1">
    <citation type="submission" date="2018-03" db="EMBL/GenBank/DDBJ databases">
        <authorList>
            <person name="Fogelqvist J."/>
        </authorList>
    </citation>
    <scope>NUCLEOTIDE SEQUENCE [LARGE SCALE GENOMIC DNA]</scope>
</reference>
<dbReference type="AlphaFoldDB" id="A0A3P3YPI9"/>
<organism evidence="1 2">
    <name type="scientific">Plasmodiophora brassicae</name>
    <name type="common">Clubroot disease agent</name>
    <dbReference type="NCBI Taxonomy" id="37360"/>
    <lineage>
        <taxon>Eukaryota</taxon>
        <taxon>Sar</taxon>
        <taxon>Rhizaria</taxon>
        <taxon>Endomyxa</taxon>
        <taxon>Phytomyxea</taxon>
        <taxon>Plasmodiophorida</taxon>
        <taxon>Plasmodiophoridae</taxon>
        <taxon>Plasmodiophora</taxon>
    </lineage>
</organism>
<keyword evidence="1" id="KW-0496">Mitochondrion</keyword>
<accession>A0A3P3YPI9</accession>
<dbReference type="Proteomes" id="UP000290189">
    <property type="component" value="Unassembled WGS sequence"/>
</dbReference>
<dbReference type="EMBL" id="OVEO01000020">
    <property type="protein sequence ID" value="SPR02141.1"/>
    <property type="molecule type" value="Genomic_DNA"/>
</dbReference>
<proteinExistence type="predicted"/>
<geneLocation type="mitochondrion" evidence="1"/>
<protein>
    <submittedName>
        <fullName evidence="1">Uncharacterized protein</fullName>
    </submittedName>
</protein>
<name>A0A3P3YPI9_PLABS</name>
<evidence type="ECO:0000313" key="2">
    <source>
        <dbReference type="Proteomes" id="UP000290189"/>
    </source>
</evidence>
<evidence type="ECO:0000313" key="1">
    <source>
        <dbReference type="EMBL" id="SPR02141.1"/>
    </source>
</evidence>
<gene>
    <name evidence="1" type="ORF">PLBR_LOCUS9356</name>
</gene>
<sequence>MTGRRAQCANDPRLCDGDFANRVRALLSGYTSGHRDLLPADRECMGHDVDAVMSDCPSSSASRSHSYCCDPPTRLQPVLYVDLTRFDARAMPHAIRLHDDLPETRSCKSCWSAFTSASVARRGDTIMGEPVAWRVFVYRILVDLVHVSAILLALLARRPEPSTGTLHSLIGTRTSVWRHGSDADRTSSIAPLAVTIRPVLFSTSVCRLNNDVSAVFTSKHYMHLVTSTVPMGSIIIVMRFTTPFDSAILSIIRGVVA</sequence>